<organism evidence="2 3">
    <name type="scientific">Phycomyces blakesleeanus</name>
    <dbReference type="NCBI Taxonomy" id="4837"/>
    <lineage>
        <taxon>Eukaryota</taxon>
        <taxon>Fungi</taxon>
        <taxon>Fungi incertae sedis</taxon>
        <taxon>Mucoromycota</taxon>
        <taxon>Mucoromycotina</taxon>
        <taxon>Mucoromycetes</taxon>
        <taxon>Mucorales</taxon>
        <taxon>Phycomycetaceae</taxon>
        <taxon>Phycomyces</taxon>
    </lineage>
</organism>
<dbReference type="Pfam" id="PF24598">
    <property type="entry name" value="DOP1_C"/>
    <property type="match status" value="1"/>
</dbReference>
<reference evidence="2 3" key="1">
    <citation type="submission" date="2024-04" db="EMBL/GenBank/DDBJ databases">
        <title>Symmetric and asymmetric DNA N6-adenine methylation regulates different biological responses in Mucorales.</title>
        <authorList>
            <consortium name="Lawrence Berkeley National Laboratory"/>
            <person name="Lax C."/>
            <person name="Mondo S.J."/>
            <person name="Osorio-Concepcion M."/>
            <person name="Muszewska A."/>
            <person name="Corrochano-Luque M."/>
            <person name="Gutierrez G."/>
            <person name="Riley R."/>
            <person name="Lipzen A."/>
            <person name="Guo J."/>
            <person name="Hundley H."/>
            <person name="Amirebrahimi M."/>
            <person name="Ng V."/>
            <person name="Lorenzo-Gutierrez D."/>
            <person name="Binder U."/>
            <person name="Yang J."/>
            <person name="Song Y."/>
            <person name="Canovas D."/>
            <person name="Navarro E."/>
            <person name="Freitag M."/>
            <person name="Gabaldon T."/>
            <person name="Grigoriev I.V."/>
            <person name="Corrochano L.M."/>
            <person name="Nicolas F.E."/>
            <person name="Garre V."/>
        </authorList>
    </citation>
    <scope>NUCLEOTIDE SEQUENCE [LARGE SCALE GENOMIC DNA]</scope>
    <source>
        <strain evidence="2 3">L51</strain>
    </source>
</reference>
<accession>A0ABR3BBA6</accession>
<gene>
    <name evidence="2" type="ORF">J3Q64DRAFT_1635235</name>
</gene>
<name>A0ABR3BBA6_PHYBL</name>
<dbReference type="Proteomes" id="UP001448207">
    <property type="component" value="Unassembled WGS sequence"/>
</dbReference>
<dbReference type="InterPro" id="IPR040314">
    <property type="entry name" value="DOP1"/>
</dbReference>
<keyword evidence="3" id="KW-1185">Reference proteome</keyword>
<evidence type="ECO:0000313" key="2">
    <source>
        <dbReference type="EMBL" id="KAL0092049.1"/>
    </source>
</evidence>
<sequence length="392" mass="44424">MFSLTERNLSDDWYPADKTDIANLVIPKLGPNSTLKVLSQIPHDVILYNLPVFLHILLDTWRTCRKPEESSEPIYGSLDLKRQAFAASIKNIKSHLERIFQRLYKYCPVEFIEGFIEVFFMENPIALEYEATSAQIDLVAIEILVATPTISPQHIFSTLLDGIRQRTPGMQMNRRKPILRLGKLTDTSIMRFAEIYCGNIITAEPLAHLWPLIHAFAKDYLSQANAYKNFLPGLLRFLTVVLDTLTKYQGFDDKKTRKDAQDLYQRCVDYCILIAGRSFDQSLWLRRSTTVYDETASLGSGFSGDGSDSMSLSDTIASDISRNVSTSNVSDLEKKASWKSREDIMIIQVNAYLASAVIPNLRLLVADQDRINSLLNNLVYYVIGPAMRTKTG</sequence>
<evidence type="ECO:0000313" key="3">
    <source>
        <dbReference type="Proteomes" id="UP001448207"/>
    </source>
</evidence>
<dbReference type="PANTHER" id="PTHR14042:SF24">
    <property type="entry name" value="PROTEIN DOPEY-1 HOMOLOG"/>
    <property type="match status" value="1"/>
</dbReference>
<comment type="caution">
    <text evidence="2">The sequence shown here is derived from an EMBL/GenBank/DDBJ whole genome shotgun (WGS) entry which is preliminary data.</text>
</comment>
<evidence type="ECO:0000259" key="1">
    <source>
        <dbReference type="Pfam" id="PF24598"/>
    </source>
</evidence>
<protein>
    <recommendedName>
        <fullName evidence="1">DOP1-like C-terminal domain-containing protein</fullName>
    </recommendedName>
</protein>
<dbReference type="InterPro" id="IPR056457">
    <property type="entry name" value="DOP1_C"/>
</dbReference>
<feature type="domain" description="DOP1-like C-terminal" evidence="1">
    <location>
        <begin position="208"/>
        <end position="391"/>
    </location>
</feature>
<dbReference type="PANTHER" id="PTHR14042">
    <property type="entry name" value="DOPEY-RELATED"/>
    <property type="match status" value="1"/>
</dbReference>
<proteinExistence type="predicted"/>
<dbReference type="EMBL" id="JBCLYO010000003">
    <property type="protein sequence ID" value="KAL0092049.1"/>
    <property type="molecule type" value="Genomic_DNA"/>
</dbReference>